<organism evidence="2">
    <name type="scientific">hydrothermal vent metagenome</name>
    <dbReference type="NCBI Taxonomy" id="652676"/>
    <lineage>
        <taxon>unclassified sequences</taxon>
        <taxon>metagenomes</taxon>
        <taxon>ecological metagenomes</taxon>
    </lineage>
</organism>
<dbReference type="InterPro" id="IPR036779">
    <property type="entry name" value="LysM_dom_sf"/>
</dbReference>
<dbReference type="SUPFAM" id="SSF54106">
    <property type="entry name" value="LysM domain"/>
    <property type="match status" value="1"/>
</dbReference>
<evidence type="ECO:0000313" key="2">
    <source>
        <dbReference type="EMBL" id="VAW75678.1"/>
    </source>
</evidence>
<dbReference type="EMBL" id="UOFN01000050">
    <property type="protein sequence ID" value="VAW75678.1"/>
    <property type="molecule type" value="Genomic_DNA"/>
</dbReference>
<dbReference type="InterPro" id="IPR018392">
    <property type="entry name" value="LysM"/>
</dbReference>
<dbReference type="PANTHER" id="PTHR34700">
    <property type="entry name" value="POTASSIUM BINDING PROTEIN KBP"/>
    <property type="match status" value="1"/>
</dbReference>
<dbReference type="Gene3D" id="3.10.350.10">
    <property type="entry name" value="LysM domain"/>
    <property type="match status" value="1"/>
</dbReference>
<feature type="domain" description="LysM" evidence="1">
    <location>
        <begin position="31"/>
        <end position="79"/>
    </location>
</feature>
<dbReference type="InterPro" id="IPR052196">
    <property type="entry name" value="Bact_Kbp"/>
</dbReference>
<proteinExistence type="predicted"/>
<name>A0A3B0Y4L1_9ZZZZ</name>
<dbReference type="PANTHER" id="PTHR34700:SF4">
    <property type="entry name" value="PHAGE-LIKE ELEMENT PBSX PROTEIN XKDP"/>
    <property type="match status" value="1"/>
</dbReference>
<evidence type="ECO:0000259" key="1">
    <source>
        <dbReference type="PROSITE" id="PS51782"/>
    </source>
</evidence>
<dbReference type="AlphaFoldDB" id="A0A3B0Y4L1"/>
<protein>
    <submittedName>
        <fullName evidence="2">Uncharacterized protein with LysM domain, COG1652</fullName>
    </submittedName>
</protein>
<dbReference type="CDD" id="cd00118">
    <property type="entry name" value="LysM"/>
    <property type="match status" value="1"/>
</dbReference>
<gene>
    <name evidence="2" type="ORF">MNBD_GAMMA15-927</name>
</gene>
<dbReference type="PROSITE" id="PS51782">
    <property type="entry name" value="LYSM"/>
    <property type="match status" value="1"/>
</dbReference>
<sequence>MSIIKSLALALALVTTAVFADQVTLKEGHPDRYVVVKGDTLWDISGTFLNSPWLWPEIWYVNPQIENPHLIYPGDVISLVYVDGKPQLRIQRGKGTFKLSPKARVERLDKAIPTIPIDSIQQFLTQPLVVDEDTMENAAYVVSSADEHLIVGAGDRVYVRGISVDQGKRYNVFRPGKAYIDPDSSEVLGYEALYLGDGRTERFGDPSTLKLERTTREINIGDRVMPMNQEDVYAYFSPHASKDSIEGTIIAVVDGVTQIGQYQTVVINRGKRENIDVGTVFAVEQTGATIPDQVSDDTKDTVKLPDERAGLLMVFRTFEKVSFGLIMKATSSLHVGDKITTP</sequence>
<accession>A0A3B0Y4L1</accession>
<dbReference type="Pfam" id="PF01476">
    <property type="entry name" value="LysM"/>
    <property type="match status" value="1"/>
</dbReference>
<reference evidence="2" key="1">
    <citation type="submission" date="2018-06" db="EMBL/GenBank/DDBJ databases">
        <authorList>
            <person name="Zhirakovskaya E."/>
        </authorList>
    </citation>
    <scope>NUCLEOTIDE SEQUENCE</scope>
</reference>